<sequence>MNDTSERVTVRIPEDLLEKLRRVQEAKGIATVSDAIRDGLERYVEMHLPPPNVRKVVVELSRQDNRRLEEFVREGSSISIDDAVRSAVREFIRSRLEEAHPRAGSAPRRDGELAEPPLSRTG</sequence>
<evidence type="ECO:0000256" key="1">
    <source>
        <dbReference type="SAM" id="MobiDB-lite"/>
    </source>
</evidence>
<dbReference type="GO" id="GO:0006355">
    <property type="term" value="P:regulation of DNA-templated transcription"/>
    <property type="evidence" value="ECO:0007669"/>
    <property type="project" value="InterPro"/>
</dbReference>
<feature type="domain" description="Ribbon-helix-helix protein CopG" evidence="2">
    <location>
        <begin position="6"/>
        <end position="45"/>
    </location>
</feature>
<dbReference type="EMBL" id="AUZZ01005043">
    <property type="protein sequence ID" value="EQD51090.1"/>
    <property type="molecule type" value="Genomic_DNA"/>
</dbReference>
<evidence type="ECO:0000313" key="3">
    <source>
        <dbReference type="EMBL" id="EQD51090.1"/>
    </source>
</evidence>
<name>T1BA32_9ZZZZ</name>
<dbReference type="SUPFAM" id="SSF47598">
    <property type="entry name" value="Ribbon-helix-helix"/>
    <property type="match status" value="1"/>
</dbReference>
<dbReference type="Gene3D" id="1.10.1220.10">
    <property type="entry name" value="Met repressor-like"/>
    <property type="match status" value="1"/>
</dbReference>
<dbReference type="InterPro" id="IPR002145">
    <property type="entry name" value="CopG"/>
</dbReference>
<reference evidence="3" key="2">
    <citation type="journal article" date="2014" name="ISME J.">
        <title>Microbial stratification in low pH oxic and suboxic macroscopic growths along an acid mine drainage.</title>
        <authorList>
            <person name="Mendez-Garcia C."/>
            <person name="Mesa V."/>
            <person name="Sprenger R.R."/>
            <person name="Richter M."/>
            <person name="Diez M.S."/>
            <person name="Solano J."/>
            <person name="Bargiela R."/>
            <person name="Golyshina O.V."/>
            <person name="Manteca A."/>
            <person name="Ramos J.L."/>
            <person name="Gallego J.R."/>
            <person name="Llorente I."/>
            <person name="Martins Dos Santos V.A."/>
            <person name="Jensen O.N."/>
            <person name="Pelaez A.I."/>
            <person name="Sanchez J."/>
            <person name="Ferrer M."/>
        </authorList>
    </citation>
    <scope>NUCLEOTIDE SEQUENCE</scope>
</reference>
<feature type="region of interest" description="Disordered" evidence="1">
    <location>
        <begin position="97"/>
        <end position="122"/>
    </location>
</feature>
<comment type="caution">
    <text evidence="3">The sequence shown here is derived from an EMBL/GenBank/DDBJ whole genome shotgun (WGS) entry which is preliminary data.</text>
</comment>
<dbReference type="Pfam" id="PF01402">
    <property type="entry name" value="RHH_1"/>
    <property type="match status" value="1"/>
</dbReference>
<dbReference type="AlphaFoldDB" id="T1BA32"/>
<dbReference type="InterPro" id="IPR010985">
    <property type="entry name" value="Ribbon_hlx_hlx"/>
</dbReference>
<dbReference type="CDD" id="cd22231">
    <property type="entry name" value="RHH_NikR_HicB-like"/>
    <property type="match status" value="1"/>
</dbReference>
<evidence type="ECO:0000259" key="2">
    <source>
        <dbReference type="Pfam" id="PF01402"/>
    </source>
</evidence>
<protein>
    <submittedName>
        <fullName evidence="3">Transcriptional regulator, CopG family</fullName>
    </submittedName>
</protein>
<reference evidence="3" key="1">
    <citation type="submission" date="2013-08" db="EMBL/GenBank/DDBJ databases">
        <authorList>
            <person name="Mendez C."/>
            <person name="Richter M."/>
            <person name="Ferrer M."/>
            <person name="Sanchez J."/>
        </authorList>
    </citation>
    <scope>NUCLEOTIDE SEQUENCE</scope>
</reference>
<proteinExistence type="predicted"/>
<dbReference type="InterPro" id="IPR013321">
    <property type="entry name" value="Arc_rbn_hlx_hlx"/>
</dbReference>
<organism evidence="3">
    <name type="scientific">mine drainage metagenome</name>
    <dbReference type="NCBI Taxonomy" id="410659"/>
    <lineage>
        <taxon>unclassified sequences</taxon>
        <taxon>metagenomes</taxon>
        <taxon>ecological metagenomes</taxon>
    </lineage>
</organism>
<accession>T1BA32</accession>
<feature type="compositionally biased region" description="Basic and acidic residues" evidence="1">
    <location>
        <begin position="97"/>
        <end position="112"/>
    </location>
</feature>
<gene>
    <name evidence="3" type="ORF">B2A_07052</name>
</gene>